<dbReference type="InParanoid" id="B7G8J1"/>
<name>B7G8J1_PHATC</name>
<dbReference type="GO" id="GO:0009507">
    <property type="term" value="C:chloroplast"/>
    <property type="evidence" value="ECO:0007669"/>
    <property type="project" value="UniProtKB-SubCell"/>
</dbReference>
<keyword evidence="13" id="KW-1185">Reference proteome</keyword>
<dbReference type="AlphaFoldDB" id="B7G8J1"/>
<dbReference type="Pfam" id="PF00534">
    <property type="entry name" value="Glycos_transf_1"/>
    <property type="match status" value="1"/>
</dbReference>
<dbReference type="PANTHER" id="PTHR46132">
    <property type="entry name" value="DIGALACTOSYLDIACYLGLYCEROL SYNTHASE 2, CHLOROPLASTIC"/>
    <property type="match status" value="1"/>
</dbReference>
<dbReference type="KEGG" id="pti:PHATRDRAFT_2215"/>
<evidence type="ECO:0000256" key="6">
    <source>
        <dbReference type="ARBA" id="ARBA00022676"/>
    </source>
</evidence>
<evidence type="ECO:0000256" key="8">
    <source>
        <dbReference type="ARBA" id="ARBA00023136"/>
    </source>
</evidence>
<dbReference type="GO" id="GO:0016020">
    <property type="term" value="C:membrane"/>
    <property type="evidence" value="ECO:0007669"/>
    <property type="project" value="UniProtKB-SubCell"/>
</dbReference>
<dbReference type="InterPro" id="IPR001296">
    <property type="entry name" value="Glyco_trans_1"/>
</dbReference>
<evidence type="ECO:0000259" key="11">
    <source>
        <dbReference type="Pfam" id="PF00534"/>
    </source>
</evidence>
<evidence type="ECO:0000256" key="7">
    <source>
        <dbReference type="ARBA" id="ARBA00022679"/>
    </source>
</evidence>
<dbReference type="PANTHER" id="PTHR46132:SF1">
    <property type="entry name" value="DIGALACTOSYLDIACYLGLYCEROL SYNTHASE 2, CHLOROPLASTIC"/>
    <property type="match status" value="1"/>
</dbReference>
<dbReference type="GO" id="GO:0046481">
    <property type="term" value="F:digalactosyldiacylglycerol synthase activity"/>
    <property type="evidence" value="ECO:0007669"/>
    <property type="project" value="UniProtKB-EC"/>
</dbReference>
<keyword evidence="8" id="KW-0472">Membrane</keyword>
<proteinExistence type="inferred from homology"/>
<feature type="non-terminal residue" evidence="12">
    <location>
        <position position="1"/>
    </location>
</feature>
<dbReference type="STRING" id="556484.B7G8J1"/>
<evidence type="ECO:0000256" key="1">
    <source>
        <dbReference type="ARBA" id="ARBA00004229"/>
    </source>
</evidence>
<accession>B7G8J1</accession>
<reference evidence="13" key="2">
    <citation type="submission" date="2008-08" db="EMBL/GenBank/DDBJ databases">
        <authorList>
            <consortium name="Diatom Consortium"/>
            <person name="Grigoriev I."/>
            <person name="Grimwood J."/>
            <person name="Kuo A."/>
            <person name="Otillar R.P."/>
            <person name="Salamov A."/>
            <person name="Detter J.C."/>
            <person name="Lindquist E."/>
            <person name="Shapiro H."/>
            <person name="Lucas S."/>
            <person name="Glavina del Rio T."/>
            <person name="Pitluck S."/>
            <person name="Rokhsar D."/>
            <person name="Bowler C."/>
        </authorList>
    </citation>
    <scope>GENOME REANNOTATION</scope>
    <source>
        <strain evidence="13">CCAP 1055/1</strain>
    </source>
</reference>
<dbReference type="GeneID" id="7195131"/>
<evidence type="ECO:0000256" key="4">
    <source>
        <dbReference type="ARBA" id="ARBA00022528"/>
    </source>
</evidence>
<evidence type="ECO:0000256" key="5">
    <source>
        <dbReference type="ARBA" id="ARBA00022640"/>
    </source>
</evidence>
<organism evidence="12 13">
    <name type="scientific">Phaeodactylum tricornutum (strain CCAP 1055/1)</name>
    <dbReference type="NCBI Taxonomy" id="556484"/>
    <lineage>
        <taxon>Eukaryota</taxon>
        <taxon>Sar</taxon>
        <taxon>Stramenopiles</taxon>
        <taxon>Ochrophyta</taxon>
        <taxon>Bacillariophyta</taxon>
        <taxon>Bacillariophyceae</taxon>
        <taxon>Bacillariophycidae</taxon>
        <taxon>Naviculales</taxon>
        <taxon>Phaeodactylaceae</taxon>
        <taxon>Phaeodactylum</taxon>
    </lineage>
</organism>
<comment type="catalytic activity">
    <reaction evidence="10">
        <text>a 1,2-diacyl-3-O-(beta-D-galactosyl)-sn-glycerol + UDP-alpha-D-galactose = a 1,2-diacyl-3-O-[alpha-D-galactosyl-(1-&gt;6)-beta-D-galactosyl]-sn-glycerol + UDP + H(+)</text>
        <dbReference type="Rhea" id="RHEA:10520"/>
        <dbReference type="ChEBI" id="CHEBI:15378"/>
        <dbReference type="ChEBI" id="CHEBI:17615"/>
        <dbReference type="ChEBI" id="CHEBI:28396"/>
        <dbReference type="ChEBI" id="CHEBI:58223"/>
        <dbReference type="ChEBI" id="CHEBI:66914"/>
        <dbReference type="EC" id="2.4.1.241"/>
    </reaction>
</comment>
<comment type="subcellular location">
    <subcellularLocation>
        <location evidence="2">Membrane</location>
    </subcellularLocation>
    <subcellularLocation>
        <location evidence="1">Plastid</location>
        <location evidence="1">Chloroplast</location>
    </subcellularLocation>
</comment>
<dbReference type="EC" id="2.4.1.241" evidence="9"/>
<keyword evidence="7" id="KW-0808">Transferase</keyword>
<evidence type="ECO:0000256" key="2">
    <source>
        <dbReference type="ARBA" id="ARBA00004370"/>
    </source>
</evidence>
<protein>
    <recommendedName>
        <fullName evidence="9">digalactosyldiacylglycerol synthase</fullName>
        <ecNumber evidence="9">2.4.1.241</ecNumber>
    </recommendedName>
</protein>
<evidence type="ECO:0000256" key="9">
    <source>
        <dbReference type="ARBA" id="ARBA00024055"/>
    </source>
</evidence>
<dbReference type="Proteomes" id="UP000000759">
    <property type="component" value="Chromosome 19"/>
</dbReference>
<comment type="similarity">
    <text evidence="3">Belongs to the glycosyltransferase group 1 family. Glycosyltransferase 4 subfamily.</text>
</comment>
<feature type="domain" description="Glycosyl transferase family 1" evidence="11">
    <location>
        <begin position="243"/>
        <end position="347"/>
    </location>
</feature>
<sequence>VFIVTTAALPWMTGTAVNPLLRAAYLTLRNAARCPHQDCDGTNNSSNAITNKTNTNTTVTLVIPWLESAADRVLLYGDAWKHATTAVQETFIREWLVTRASLTSQQAHSVVIVFYPARYHHGLSSIFAMGDFCERLTVPDDAVCLLEEPEHINCYRAPGKTSWRKKFAHVVGIIHTNYKAYASHHYSGLLTGPLVGVLSSWCVRAYCDKVIKLSPVLQTYAAEKETVCNVHGIRDEFLHTPAPTGPKIYFLGKLLWAKGLDKMLRLQYAYRKATGSYFAMDVFGSGPEEKEIRKAFLGEALEDDDFLGRQDHGTISTDYKIMVNPSITEVLCTSTAEAVAMSKFVILPTHPSNVFFEQFPNCLFYETPADFCRVLQHATSHNPEPLTPECRDVLSWSAATTRLLEAGQVSERDAA</sequence>
<evidence type="ECO:0000256" key="3">
    <source>
        <dbReference type="ARBA" id="ARBA00009481"/>
    </source>
</evidence>
<keyword evidence="5" id="KW-0934">Plastid</keyword>
<dbReference type="HOGENOM" id="CLU_336665_0_0_1"/>
<keyword evidence="6" id="KW-0328">Glycosyltransferase</keyword>
<evidence type="ECO:0000256" key="10">
    <source>
        <dbReference type="ARBA" id="ARBA00048651"/>
    </source>
</evidence>
<evidence type="ECO:0000313" key="12">
    <source>
        <dbReference type="EMBL" id="EEC45053.1"/>
    </source>
</evidence>
<keyword evidence="4" id="KW-0150">Chloroplast</keyword>
<dbReference type="RefSeq" id="XP_002183353.1">
    <property type="nucleotide sequence ID" value="XM_002183317.1"/>
</dbReference>
<reference evidence="12 13" key="1">
    <citation type="journal article" date="2008" name="Nature">
        <title>The Phaeodactylum genome reveals the evolutionary history of diatom genomes.</title>
        <authorList>
            <person name="Bowler C."/>
            <person name="Allen A.E."/>
            <person name="Badger J.H."/>
            <person name="Grimwood J."/>
            <person name="Jabbari K."/>
            <person name="Kuo A."/>
            <person name="Maheswari U."/>
            <person name="Martens C."/>
            <person name="Maumus F."/>
            <person name="Otillar R.P."/>
            <person name="Rayko E."/>
            <person name="Salamov A."/>
            <person name="Vandepoele K."/>
            <person name="Beszteri B."/>
            <person name="Gruber A."/>
            <person name="Heijde M."/>
            <person name="Katinka M."/>
            <person name="Mock T."/>
            <person name="Valentin K."/>
            <person name="Verret F."/>
            <person name="Berges J.A."/>
            <person name="Brownlee C."/>
            <person name="Cadoret J.P."/>
            <person name="Chiovitti A."/>
            <person name="Choi C.J."/>
            <person name="Coesel S."/>
            <person name="De Martino A."/>
            <person name="Detter J.C."/>
            <person name="Durkin C."/>
            <person name="Falciatore A."/>
            <person name="Fournet J."/>
            <person name="Haruta M."/>
            <person name="Huysman M.J."/>
            <person name="Jenkins B.D."/>
            <person name="Jiroutova K."/>
            <person name="Jorgensen R.E."/>
            <person name="Joubert Y."/>
            <person name="Kaplan A."/>
            <person name="Kroger N."/>
            <person name="Kroth P.G."/>
            <person name="La Roche J."/>
            <person name="Lindquist E."/>
            <person name="Lommer M."/>
            <person name="Martin-Jezequel V."/>
            <person name="Lopez P.J."/>
            <person name="Lucas S."/>
            <person name="Mangogna M."/>
            <person name="McGinnis K."/>
            <person name="Medlin L.K."/>
            <person name="Montsant A."/>
            <person name="Oudot-Le Secq M.P."/>
            <person name="Napoli C."/>
            <person name="Obornik M."/>
            <person name="Parker M.S."/>
            <person name="Petit J.L."/>
            <person name="Porcel B.M."/>
            <person name="Poulsen N."/>
            <person name="Robison M."/>
            <person name="Rychlewski L."/>
            <person name="Rynearson T.A."/>
            <person name="Schmutz J."/>
            <person name="Shapiro H."/>
            <person name="Siaut M."/>
            <person name="Stanley M."/>
            <person name="Sussman M.R."/>
            <person name="Taylor A.R."/>
            <person name="Vardi A."/>
            <person name="von Dassow P."/>
            <person name="Vyverman W."/>
            <person name="Willis A."/>
            <person name="Wyrwicz L.S."/>
            <person name="Rokhsar D.S."/>
            <person name="Weissenbach J."/>
            <person name="Armbrust E.V."/>
            <person name="Green B.R."/>
            <person name="Van de Peer Y."/>
            <person name="Grigoriev I.V."/>
        </authorList>
    </citation>
    <scope>NUCLEOTIDE SEQUENCE [LARGE SCALE GENOMIC DNA]</scope>
    <source>
        <strain evidence="12 13">CCAP 1055/1</strain>
    </source>
</reference>
<feature type="non-terminal residue" evidence="12">
    <location>
        <position position="415"/>
    </location>
</feature>
<gene>
    <name evidence="12" type="ORF">PHATRDRAFT_2215</name>
</gene>
<dbReference type="InterPro" id="IPR044525">
    <property type="entry name" value="DGDG1/2"/>
</dbReference>
<dbReference type="EMBL" id="CM000621">
    <property type="protein sequence ID" value="EEC45053.1"/>
    <property type="molecule type" value="Genomic_DNA"/>
</dbReference>
<dbReference type="SUPFAM" id="SSF53756">
    <property type="entry name" value="UDP-Glycosyltransferase/glycogen phosphorylase"/>
    <property type="match status" value="1"/>
</dbReference>
<dbReference type="CDD" id="cd01635">
    <property type="entry name" value="Glycosyltransferase_GTB-type"/>
    <property type="match status" value="1"/>
</dbReference>
<dbReference type="OrthoDB" id="44480at2759"/>
<dbReference type="PaxDb" id="2850-Phatr2215"/>
<evidence type="ECO:0000313" key="13">
    <source>
        <dbReference type="Proteomes" id="UP000000759"/>
    </source>
</evidence>
<dbReference type="eggNOG" id="ENOG502QQ73">
    <property type="taxonomic scope" value="Eukaryota"/>
</dbReference>
<dbReference type="Gene3D" id="3.40.50.2000">
    <property type="entry name" value="Glycogen Phosphorylase B"/>
    <property type="match status" value="1"/>
</dbReference>